<evidence type="ECO:0000313" key="1">
    <source>
        <dbReference type="EMBL" id="GBD08485.1"/>
    </source>
</evidence>
<accession>A0A2H5Y4W8</accession>
<dbReference type="SUPFAM" id="SSF69118">
    <property type="entry name" value="AhpD-like"/>
    <property type="match status" value="1"/>
</dbReference>
<dbReference type="EMBL" id="BEHY01000010">
    <property type="protein sequence ID" value="GBD08485.1"/>
    <property type="molecule type" value="Genomic_DNA"/>
</dbReference>
<name>A0A2H5Y4W8_9CHLR</name>
<evidence type="ECO:0008006" key="3">
    <source>
        <dbReference type="Google" id="ProtNLM"/>
    </source>
</evidence>
<gene>
    <name evidence="1" type="ORF">HRbin22_00725</name>
</gene>
<reference evidence="2" key="1">
    <citation type="submission" date="2017-09" db="EMBL/GenBank/DDBJ databases">
        <title>Metaegenomics of thermophilic ammonia-oxidizing enrichment culture.</title>
        <authorList>
            <person name="Kato S."/>
            <person name="Suzuki K."/>
        </authorList>
    </citation>
    <scope>NUCLEOTIDE SEQUENCE [LARGE SCALE GENOMIC DNA]</scope>
</reference>
<dbReference type="InterPro" id="IPR029032">
    <property type="entry name" value="AhpD-like"/>
</dbReference>
<dbReference type="Proteomes" id="UP000236642">
    <property type="component" value="Unassembled WGS sequence"/>
</dbReference>
<evidence type="ECO:0000313" key="2">
    <source>
        <dbReference type="Proteomes" id="UP000236642"/>
    </source>
</evidence>
<sequence length="93" mass="10283">MRWEIQEDLASKAMRDPSDPSLTAREQAALEMATLFTLDYRSITDDHVSRWRTVFSDAELIELATFMALADGFGKVVEMLGLGDVSPTGSGEI</sequence>
<proteinExistence type="predicted"/>
<dbReference type="AlphaFoldDB" id="A0A2H5Y4W8"/>
<dbReference type="Gene3D" id="1.20.1290.10">
    <property type="entry name" value="AhpD-like"/>
    <property type="match status" value="1"/>
</dbReference>
<comment type="caution">
    <text evidence="1">The sequence shown here is derived from an EMBL/GenBank/DDBJ whole genome shotgun (WGS) entry which is preliminary data.</text>
</comment>
<organism evidence="1 2">
    <name type="scientific">Candidatus Thermoflexus japonica</name>
    <dbReference type="NCBI Taxonomy" id="2035417"/>
    <lineage>
        <taxon>Bacteria</taxon>
        <taxon>Bacillati</taxon>
        <taxon>Chloroflexota</taxon>
        <taxon>Thermoflexia</taxon>
        <taxon>Thermoflexales</taxon>
        <taxon>Thermoflexaceae</taxon>
        <taxon>Thermoflexus</taxon>
    </lineage>
</organism>
<protein>
    <recommendedName>
        <fullName evidence="3">Carboxymuconolactone decarboxylase</fullName>
    </recommendedName>
</protein>